<name>A0A0A1GUX7_9LACO</name>
<dbReference type="KEGG" id="lho:LOOC260_102710"/>
<feature type="transmembrane region" description="Helical" evidence="1">
    <location>
        <begin position="95"/>
        <end position="115"/>
    </location>
</feature>
<organism evidence="2 3">
    <name type="scientific">Paucilactobacillus hokkaidonensis JCM 18461</name>
    <dbReference type="NCBI Taxonomy" id="1291742"/>
    <lineage>
        <taxon>Bacteria</taxon>
        <taxon>Bacillati</taxon>
        <taxon>Bacillota</taxon>
        <taxon>Bacilli</taxon>
        <taxon>Lactobacillales</taxon>
        <taxon>Lactobacillaceae</taxon>
        <taxon>Paucilactobacillus</taxon>
    </lineage>
</organism>
<evidence type="ECO:0000313" key="3">
    <source>
        <dbReference type="Proteomes" id="UP000031620"/>
    </source>
</evidence>
<dbReference type="Proteomes" id="UP000031620">
    <property type="component" value="Chromosome"/>
</dbReference>
<accession>A0A0A1GUX7</accession>
<keyword evidence="1" id="KW-0472">Membrane</keyword>
<proteinExistence type="predicted"/>
<sequence length="117" mass="13182">MRPNFKTLANTSGLMIESQEGKIREIMVRLRNTTAKNVNSTTGNLASALLSISNASKTKLISANEKFNPPRTVLWIRPIPVIMTRTNWRLGSRFVLVKLIEFSMSHLFFYGSVVIPT</sequence>
<dbReference type="EMBL" id="AP014680">
    <property type="protein sequence ID" value="BAP84849.1"/>
    <property type="molecule type" value="Genomic_DNA"/>
</dbReference>
<dbReference type="HOGENOM" id="CLU_2081819_0_0_9"/>
<evidence type="ECO:0000313" key="2">
    <source>
        <dbReference type="EMBL" id="BAP84849.1"/>
    </source>
</evidence>
<keyword evidence="1" id="KW-0812">Transmembrane</keyword>
<dbReference type="AlphaFoldDB" id="A0A0A1GUX7"/>
<gene>
    <name evidence="2" type="ORF">LOOC260_102710</name>
</gene>
<reference evidence="2 3" key="1">
    <citation type="submission" date="2014-11" db="EMBL/GenBank/DDBJ databases">
        <title>Complete genome sequence and analysis of Lactobacillus hokkaidonensis LOOC260T.</title>
        <authorList>
            <person name="Tanizawa Y."/>
            <person name="Tohno M."/>
            <person name="Kaminuma E."/>
            <person name="Nakamura Y."/>
            <person name="Arita M."/>
        </authorList>
    </citation>
    <scope>NUCLEOTIDE SEQUENCE [LARGE SCALE GENOMIC DNA]</scope>
    <source>
        <strain evidence="2 3">LOOC260</strain>
    </source>
</reference>
<protein>
    <submittedName>
        <fullName evidence="2">Uncharacterized protein</fullName>
    </submittedName>
</protein>
<keyword evidence="1" id="KW-1133">Transmembrane helix</keyword>
<evidence type="ECO:0000256" key="1">
    <source>
        <dbReference type="SAM" id="Phobius"/>
    </source>
</evidence>